<dbReference type="Proteomes" id="UP001454036">
    <property type="component" value="Unassembled WGS sequence"/>
</dbReference>
<accession>A0AAV3RRC0</accession>
<proteinExistence type="predicted"/>
<dbReference type="AlphaFoldDB" id="A0AAV3RRC0"/>
<comment type="caution">
    <text evidence="1">The sequence shown here is derived from an EMBL/GenBank/DDBJ whole genome shotgun (WGS) entry which is preliminary data.</text>
</comment>
<name>A0AAV3RRC0_LITER</name>
<sequence length="113" mass="12260">MNHEIHKSIIIISTTTSSGPIGPNSIEAHGHALIHRMDQVGPPHLISAWINRPGPGPMCLALIHLLIGPDQPKSSHEAYTTTDIEQAMHTLGLNPPDTDWYMDTGVTSHMTSV</sequence>
<evidence type="ECO:0000313" key="2">
    <source>
        <dbReference type="Proteomes" id="UP001454036"/>
    </source>
</evidence>
<reference evidence="1 2" key="1">
    <citation type="submission" date="2024-01" db="EMBL/GenBank/DDBJ databases">
        <title>The complete chloroplast genome sequence of Lithospermum erythrorhizon: insights into the phylogenetic relationship among Boraginaceae species and the maternal lineages of purple gromwells.</title>
        <authorList>
            <person name="Okada T."/>
            <person name="Watanabe K."/>
        </authorList>
    </citation>
    <scope>NUCLEOTIDE SEQUENCE [LARGE SCALE GENOMIC DNA]</scope>
</reference>
<organism evidence="1 2">
    <name type="scientific">Lithospermum erythrorhizon</name>
    <name type="common">Purple gromwell</name>
    <name type="synonym">Lithospermum officinale var. erythrorhizon</name>
    <dbReference type="NCBI Taxonomy" id="34254"/>
    <lineage>
        <taxon>Eukaryota</taxon>
        <taxon>Viridiplantae</taxon>
        <taxon>Streptophyta</taxon>
        <taxon>Embryophyta</taxon>
        <taxon>Tracheophyta</taxon>
        <taxon>Spermatophyta</taxon>
        <taxon>Magnoliopsida</taxon>
        <taxon>eudicotyledons</taxon>
        <taxon>Gunneridae</taxon>
        <taxon>Pentapetalae</taxon>
        <taxon>asterids</taxon>
        <taxon>lamiids</taxon>
        <taxon>Boraginales</taxon>
        <taxon>Boraginaceae</taxon>
        <taxon>Boraginoideae</taxon>
        <taxon>Lithospermeae</taxon>
        <taxon>Lithospermum</taxon>
    </lineage>
</organism>
<keyword evidence="2" id="KW-1185">Reference proteome</keyword>
<evidence type="ECO:0000313" key="1">
    <source>
        <dbReference type="EMBL" id="GAA0184014.1"/>
    </source>
</evidence>
<gene>
    <name evidence="1" type="ORF">LIER_31328</name>
</gene>
<dbReference type="EMBL" id="BAABME010011601">
    <property type="protein sequence ID" value="GAA0184014.1"/>
    <property type="molecule type" value="Genomic_DNA"/>
</dbReference>
<protein>
    <submittedName>
        <fullName evidence="1">Uncharacterized protein</fullName>
    </submittedName>
</protein>